<protein>
    <submittedName>
        <fullName evidence="1">Uncharacterized protein</fullName>
    </submittedName>
</protein>
<keyword evidence="2" id="KW-1185">Reference proteome</keyword>
<comment type="caution">
    <text evidence="1">The sequence shown here is derived from an EMBL/GenBank/DDBJ whole genome shotgun (WGS) entry which is preliminary data.</text>
</comment>
<evidence type="ECO:0000313" key="2">
    <source>
        <dbReference type="Proteomes" id="UP000481153"/>
    </source>
</evidence>
<evidence type="ECO:0000313" key="1">
    <source>
        <dbReference type="EMBL" id="KAF0733342.1"/>
    </source>
</evidence>
<gene>
    <name evidence="1" type="ORF">Ae201684_009592</name>
</gene>
<sequence length="183" mass="20826">MKLPWPCVAHASLWLRSARDWMDVKFTSMSYLGHSLCFLAAWRLYSRTTELTVCWMKWTRFLDACVHSTCIGRYLFYQLPARSHSSCIWHCCAVESGSVGALLGTLVWTSYVPSASPVAVLPKWSAKLAQDIRARLGHATSFRLTSSPRLTKTFLPMNRRGKARMAPWMIAKRVFVQNSHLIG</sequence>
<dbReference type="AlphaFoldDB" id="A0A6G0X0E6"/>
<accession>A0A6G0X0E6</accession>
<reference evidence="1 2" key="1">
    <citation type="submission" date="2019-07" db="EMBL/GenBank/DDBJ databases">
        <title>Genomics analysis of Aphanomyces spp. identifies a new class of oomycete effector associated with host adaptation.</title>
        <authorList>
            <person name="Gaulin E."/>
        </authorList>
    </citation>
    <scope>NUCLEOTIDE SEQUENCE [LARGE SCALE GENOMIC DNA]</scope>
    <source>
        <strain evidence="1 2">ATCC 201684</strain>
    </source>
</reference>
<dbReference type="Proteomes" id="UP000481153">
    <property type="component" value="Unassembled WGS sequence"/>
</dbReference>
<organism evidence="1 2">
    <name type="scientific">Aphanomyces euteiches</name>
    <dbReference type="NCBI Taxonomy" id="100861"/>
    <lineage>
        <taxon>Eukaryota</taxon>
        <taxon>Sar</taxon>
        <taxon>Stramenopiles</taxon>
        <taxon>Oomycota</taxon>
        <taxon>Saprolegniomycetes</taxon>
        <taxon>Saprolegniales</taxon>
        <taxon>Verrucalvaceae</taxon>
        <taxon>Aphanomyces</taxon>
    </lineage>
</organism>
<dbReference type="EMBL" id="VJMJ01000122">
    <property type="protein sequence ID" value="KAF0733342.1"/>
    <property type="molecule type" value="Genomic_DNA"/>
</dbReference>
<proteinExistence type="predicted"/>
<name>A0A6G0X0E6_9STRA</name>